<dbReference type="GO" id="GO:0071203">
    <property type="term" value="C:WASH complex"/>
    <property type="evidence" value="ECO:0007669"/>
    <property type="project" value="Ensembl"/>
</dbReference>
<dbReference type="FunFam" id="1.20.80.60:FF:000002">
    <property type="entry name" value="sorting nexin-27 isoform X2"/>
    <property type="match status" value="1"/>
</dbReference>
<dbReference type="PANTHER" id="PTHR12431:SF19">
    <property type="entry name" value="SORTING NEXIN-27"/>
    <property type="match status" value="1"/>
</dbReference>
<keyword evidence="5" id="KW-0472">Membrane</keyword>
<dbReference type="InterPro" id="IPR037835">
    <property type="entry name" value="SNX27_RA"/>
</dbReference>
<dbReference type="SMART" id="SM00312">
    <property type="entry name" value="PX"/>
    <property type="match status" value="1"/>
</dbReference>
<dbReference type="PROSITE" id="PS50195">
    <property type="entry name" value="PX"/>
    <property type="match status" value="1"/>
</dbReference>
<dbReference type="Gene3D" id="2.30.42.10">
    <property type="match status" value="1"/>
</dbReference>
<dbReference type="GO" id="GO:0006886">
    <property type="term" value="P:intracellular protein transport"/>
    <property type="evidence" value="ECO:0007669"/>
    <property type="project" value="Ensembl"/>
</dbReference>
<dbReference type="Pfam" id="PF00787">
    <property type="entry name" value="PX"/>
    <property type="match status" value="1"/>
</dbReference>
<evidence type="ECO:0000259" key="8">
    <source>
        <dbReference type="PROSITE" id="PS50200"/>
    </source>
</evidence>
<dbReference type="GO" id="GO:0032456">
    <property type="term" value="P:endocytic recycling"/>
    <property type="evidence" value="ECO:0007669"/>
    <property type="project" value="Ensembl"/>
</dbReference>
<dbReference type="FunFam" id="2.30.42.10:FF:000277">
    <property type="entry name" value="sorting nexin-27 isoform X2"/>
    <property type="match status" value="1"/>
</dbReference>
<evidence type="ECO:0000256" key="4">
    <source>
        <dbReference type="ARBA" id="ARBA00023121"/>
    </source>
</evidence>
<keyword evidence="4" id="KW-0446">Lipid-binding</keyword>
<dbReference type="GO" id="GO:0098837">
    <property type="term" value="C:postsynaptic recycling endosome"/>
    <property type="evidence" value="ECO:0007669"/>
    <property type="project" value="Ensembl"/>
</dbReference>
<dbReference type="GO" id="GO:0098842">
    <property type="term" value="C:postsynaptic early endosome"/>
    <property type="evidence" value="ECO:0007669"/>
    <property type="project" value="Ensembl"/>
</dbReference>
<gene>
    <name evidence="9" type="primary">SNX27</name>
</gene>
<dbReference type="InterPro" id="IPR036034">
    <property type="entry name" value="PDZ_sf"/>
</dbReference>
<dbReference type="FunFam" id="3.10.20.90:FF:000075">
    <property type="entry name" value="sorting nexin-27 isoform X2"/>
    <property type="match status" value="1"/>
</dbReference>
<dbReference type="SUPFAM" id="SSF50156">
    <property type="entry name" value="PDZ domain-like"/>
    <property type="match status" value="1"/>
</dbReference>
<dbReference type="InterPro" id="IPR037833">
    <property type="entry name" value="SNX27_PX"/>
</dbReference>
<reference evidence="9" key="1">
    <citation type="submission" date="2019-03" db="UniProtKB">
        <authorList>
            <consortium name="Ensembl"/>
        </authorList>
    </citation>
    <scope>IDENTIFICATION</scope>
</reference>
<dbReference type="InterPro" id="IPR001683">
    <property type="entry name" value="PX_dom"/>
</dbReference>
<dbReference type="Pfam" id="PF00788">
    <property type="entry name" value="RA"/>
    <property type="match status" value="1"/>
</dbReference>
<dbReference type="AlphaFoldDB" id="A0A452T3M2"/>
<protein>
    <submittedName>
        <fullName evidence="9">Sorting nexin 27</fullName>
    </submittedName>
</protein>
<accession>A0A452T3M2</accession>
<dbReference type="InterPro" id="IPR037827">
    <property type="entry name" value="SNX27_FERM-like_dom"/>
</dbReference>
<dbReference type="SUPFAM" id="SSF54236">
    <property type="entry name" value="Ubiquitin-like"/>
    <property type="match status" value="1"/>
</dbReference>
<feature type="domain" description="PX" evidence="7">
    <location>
        <begin position="193"/>
        <end position="301"/>
    </location>
</feature>
<feature type="domain" description="Ras-associating" evidence="8">
    <location>
        <begin position="305"/>
        <end position="394"/>
    </location>
</feature>
<comment type="subcellular location">
    <subcellularLocation>
        <location evidence="2">Early endosome</location>
    </subcellularLocation>
    <subcellularLocation>
        <location evidence="1">Endomembrane system</location>
        <topology evidence="1">Peripheral membrane protein</topology>
    </subcellularLocation>
</comment>
<dbReference type="CDD" id="cd01777">
    <property type="entry name" value="FERM_F1_SNX27"/>
    <property type="match status" value="1"/>
</dbReference>
<evidence type="ECO:0000256" key="6">
    <source>
        <dbReference type="SAM" id="MobiDB-lite"/>
    </source>
</evidence>
<dbReference type="InterPro" id="IPR029071">
    <property type="entry name" value="Ubiquitin-like_domsf"/>
</dbReference>
<dbReference type="FunFam" id="3.30.1520.10:FF:000003">
    <property type="entry name" value="sorting nexin-27 isoform X2"/>
    <property type="match status" value="1"/>
</dbReference>
<evidence type="ECO:0000256" key="3">
    <source>
        <dbReference type="ARBA" id="ARBA00022753"/>
    </source>
</evidence>
<proteinExistence type="predicted"/>
<dbReference type="GO" id="GO:0098685">
    <property type="term" value="C:Schaffer collateral - CA1 synapse"/>
    <property type="evidence" value="ECO:0007669"/>
    <property type="project" value="Ensembl"/>
</dbReference>
<dbReference type="Gene3D" id="3.10.20.90">
    <property type="entry name" value="Phosphatidylinositol 3-kinase Catalytic Subunit, Chain A, domain 1"/>
    <property type="match status" value="1"/>
</dbReference>
<organism evidence="9">
    <name type="scientific">Ursus maritimus</name>
    <name type="common">Polar bear</name>
    <name type="synonym">Thalarctos maritimus</name>
    <dbReference type="NCBI Taxonomy" id="29073"/>
    <lineage>
        <taxon>Eukaryota</taxon>
        <taxon>Metazoa</taxon>
        <taxon>Chordata</taxon>
        <taxon>Craniata</taxon>
        <taxon>Vertebrata</taxon>
        <taxon>Euteleostomi</taxon>
        <taxon>Mammalia</taxon>
        <taxon>Eutheria</taxon>
        <taxon>Laurasiatheria</taxon>
        <taxon>Carnivora</taxon>
        <taxon>Caniformia</taxon>
        <taxon>Ursidae</taxon>
        <taxon>Ursus</taxon>
    </lineage>
</organism>
<name>A0A452T3M2_URSMA</name>
<dbReference type="GO" id="GO:0007165">
    <property type="term" value="P:signal transduction"/>
    <property type="evidence" value="ECO:0007669"/>
    <property type="project" value="InterPro"/>
</dbReference>
<dbReference type="CDD" id="cd13338">
    <property type="entry name" value="FERM-like_C_SNX27"/>
    <property type="match status" value="1"/>
</dbReference>
<feature type="region of interest" description="Disordered" evidence="6">
    <location>
        <begin position="68"/>
        <end position="99"/>
    </location>
</feature>
<dbReference type="GeneTree" id="ENSGT00950000183212"/>
<dbReference type="PROSITE" id="PS50200">
    <property type="entry name" value="RA"/>
    <property type="match status" value="1"/>
</dbReference>
<dbReference type="PANTHER" id="PTHR12431">
    <property type="entry name" value="SORTING NEXIN 17 AND 27"/>
    <property type="match status" value="1"/>
</dbReference>
<dbReference type="SUPFAM" id="SSF64268">
    <property type="entry name" value="PX domain"/>
    <property type="match status" value="1"/>
</dbReference>
<dbReference type="GO" id="GO:0090128">
    <property type="term" value="P:regulation of synapse maturation"/>
    <property type="evidence" value="ECO:0007669"/>
    <property type="project" value="Ensembl"/>
</dbReference>
<keyword evidence="3" id="KW-0967">Endosome</keyword>
<evidence type="ECO:0000259" key="7">
    <source>
        <dbReference type="PROSITE" id="PS50195"/>
    </source>
</evidence>
<dbReference type="InterPro" id="IPR036871">
    <property type="entry name" value="PX_dom_sf"/>
</dbReference>
<dbReference type="GO" id="GO:0032266">
    <property type="term" value="F:phosphatidylinositol-3-phosphate binding"/>
    <property type="evidence" value="ECO:0007669"/>
    <property type="project" value="Ensembl"/>
</dbReference>
<dbReference type="CDD" id="cd06886">
    <property type="entry name" value="PX_SNX27"/>
    <property type="match status" value="1"/>
</dbReference>
<dbReference type="InterPro" id="IPR000159">
    <property type="entry name" value="RA_dom"/>
</dbReference>
<evidence type="ECO:0000313" key="9">
    <source>
        <dbReference type="Ensembl" id="ENSUMAP00000002428"/>
    </source>
</evidence>
<evidence type="ECO:0000256" key="1">
    <source>
        <dbReference type="ARBA" id="ARBA00004184"/>
    </source>
</evidence>
<dbReference type="GO" id="GO:0030904">
    <property type="term" value="C:retromer complex"/>
    <property type="evidence" value="ECO:0007669"/>
    <property type="project" value="Ensembl"/>
</dbReference>
<evidence type="ECO:0000256" key="2">
    <source>
        <dbReference type="ARBA" id="ARBA00004412"/>
    </source>
</evidence>
<dbReference type="Gene3D" id="1.20.80.60">
    <property type="match status" value="1"/>
</dbReference>
<dbReference type="Ensembl" id="ENSUMAT00000003003.1">
    <property type="protein sequence ID" value="ENSUMAP00000002428.1"/>
    <property type="gene ID" value="ENSUMAG00000001910.1"/>
</dbReference>
<sequence length="573" mass="66531">MKNFKHAEKLKEIHSEYLHTYHLDFIINIWLYLFNHISAENVLIVCLSRSFFFFFKDFIYLTEIETASGRGNTSRGSGRGRSRLTAEEPDVGLDPITPGSHPELKADAQPLCHPSTPSRVWTLLVYGISFSLFPLRNGVNVEGATHKQVVDLIRAGEKELILTVLSVPPHEADNLDPSDDSLGQSFYDYTEKQAVPISVPTYKHVEQNGEKFVVYNVYMAGRQLCSKRYREFAILHQNLKREFANFTFPRLPGKWPFSLSEQQLDARRRGLEEYLEKVCSIRVIGESDIMQEFLSESDENYNGVSDVELRVALPDGTAVTVRVKKNSTTDQVYQAIAAKVGMDSTTVNYFALFEVINHSFVRKLAPNEFPHKLYVQNYTSAVPGTCLTIRKWLFTTEEEILLNDNDLAVTYFFHQAVDDVKKGYIKAEEKSYQLQKLYEQRKMVMYLNMLRTCEGYNEIIFPHCACDSRRKGHVITAISITHFKLHACTEEGQLENQVIAFEWDEMQRWDTDEEGMAFCFEYARGEKKPRWVKIFTPYFNYMHECFERVFCELKWRKENIFQMARSQQRDVAT</sequence>
<dbReference type="Gene3D" id="3.30.1520.10">
    <property type="entry name" value="Phox-like domain"/>
    <property type="match status" value="1"/>
</dbReference>
<dbReference type="GO" id="GO:0099072">
    <property type="term" value="P:regulation of postsynaptic membrane neurotransmitter receptor levels"/>
    <property type="evidence" value="ECO:0007669"/>
    <property type="project" value="Ensembl"/>
</dbReference>
<evidence type="ECO:0000256" key="5">
    <source>
        <dbReference type="ARBA" id="ARBA00023136"/>
    </source>
</evidence>
<dbReference type="GO" id="GO:0008333">
    <property type="term" value="P:endosome to lysosome transport"/>
    <property type="evidence" value="ECO:0007669"/>
    <property type="project" value="Ensembl"/>
</dbReference>
<dbReference type="GO" id="GO:0098978">
    <property type="term" value="C:glutamatergic synapse"/>
    <property type="evidence" value="ECO:0007669"/>
    <property type="project" value="Ensembl"/>
</dbReference>
<dbReference type="GO" id="GO:0001772">
    <property type="term" value="C:immunological synapse"/>
    <property type="evidence" value="ECO:0007669"/>
    <property type="project" value="Ensembl"/>
</dbReference>